<accession>A0A4Q2L4H1</accession>
<dbReference type="RefSeq" id="WP_129519632.1">
    <property type="nucleotide sequence ID" value="NZ_SDPN01000005.1"/>
</dbReference>
<dbReference type="AlphaFoldDB" id="A0A4Q2L4H1"/>
<reference evidence="1 2" key="1">
    <citation type="submission" date="2019-01" db="EMBL/GenBank/DDBJ databases">
        <title>Agromyces.</title>
        <authorList>
            <person name="Li J."/>
        </authorList>
    </citation>
    <scope>NUCLEOTIDE SEQUENCE [LARGE SCALE GENOMIC DNA]</scope>
    <source>
        <strain evidence="1 2">DSM 15934</strain>
    </source>
</reference>
<name>A0A4Q2L4H1_9MICO</name>
<dbReference type="Proteomes" id="UP000293865">
    <property type="component" value="Unassembled WGS sequence"/>
</dbReference>
<dbReference type="EMBL" id="SDPN01000005">
    <property type="protein sequence ID" value="RXZ72367.1"/>
    <property type="molecule type" value="Genomic_DNA"/>
</dbReference>
<evidence type="ECO:0008006" key="3">
    <source>
        <dbReference type="Google" id="ProtNLM"/>
    </source>
</evidence>
<evidence type="ECO:0000313" key="2">
    <source>
        <dbReference type="Proteomes" id="UP000293865"/>
    </source>
</evidence>
<gene>
    <name evidence="1" type="ORF">ESP51_04130</name>
</gene>
<dbReference type="OrthoDB" id="5007879at2"/>
<evidence type="ECO:0000313" key="1">
    <source>
        <dbReference type="EMBL" id="RXZ72367.1"/>
    </source>
</evidence>
<comment type="caution">
    <text evidence="1">The sequence shown here is derived from an EMBL/GenBank/DDBJ whole genome shotgun (WGS) entry which is preliminary data.</text>
</comment>
<keyword evidence="2" id="KW-1185">Reference proteome</keyword>
<sequence length="62" mass="6765">MLVRGSSQSDFADAFEDVIRQAPPAGNVPRTYELKRSWAEQGGFIGISYYVDVEVSGPDVEG</sequence>
<proteinExistence type="predicted"/>
<protein>
    <recommendedName>
        <fullName evidence="3">Dodecin domain-containing protein</fullName>
    </recommendedName>
</protein>
<organism evidence="1 2">
    <name type="scientific">Agromyces albus</name>
    <dbReference type="NCBI Taxonomy" id="205332"/>
    <lineage>
        <taxon>Bacteria</taxon>
        <taxon>Bacillati</taxon>
        <taxon>Actinomycetota</taxon>
        <taxon>Actinomycetes</taxon>
        <taxon>Micrococcales</taxon>
        <taxon>Microbacteriaceae</taxon>
        <taxon>Agromyces</taxon>
    </lineage>
</organism>